<keyword evidence="4" id="KW-1185">Reference proteome</keyword>
<dbReference type="RefSeq" id="WP_089911512.1">
    <property type="nucleotide sequence ID" value="NZ_FOBB01000002.1"/>
</dbReference>
<dbReference type="EMBL" id="FOBB01000002">
    <property type="protein sequence ID" value="SEL78200.1"/>
    <property type="molecule type" value="Genomic_DNA"/>
</dbReference>
<dbReference type="InterPro" id="IPR035451">
    <property type="entry name" value="Ada-like_dom_sf"/>
</dbReference>
<protein>
    <submittedName>
        <fullName evidence="3">Metal binding domain of Ada</fullName>
    </submittedName>
</protein>
<evidence type="ECO:0000313" key="4">
    <source>
        <dbReference type="Proteomes" id="UP000198984"/>
    </source>
</evidence>
<dbReference type="STRING" id="573321.SAMN04488505_1021101"/>
<dbReference type="GO" id="GO:0006281">
    <property type="term" value="P:DNA repair"/>
    <property type="evidence" value="ECO:0007669"/>
    <property type="project" value="InterPro"/>
</dbReference>
<evidence type="ECO:0000259" key="2">
    <source>
        <dbReference type="Pfam" id="PF02805"/>
    </source>
</evidence>
<dbReference type="Gene3D" id="3.40.10.10">
    <property type="entry name" value="DNA Methylphosphotriester Repair Domain"/>
    <property type="match status" value="1"/>
</dbReference>
<dbReference type="InterPro" id="IPR004026">
    <property type="entry name" value="Ada_DNA_repair_Zn-bd"/>
</dbReference>
<dbReference type="GO" id="GO:0008168">
    <property type="term" value="F:methyltransferase activity"/>
    <property type="evidence" value="ECO:0007669"/>
    <property type="project" value="InterPro"/>
</dbReference>
<proteinExistence type="predicted"/>
<dbReference type="SUPFAM" id="SSF57884">
    <property type="entry name" value="Ada DNA repair protein, N-terminal domain (N-Ada 10)"/>
    <property type="match status" value="1"/>
</dbReference>
<dbReference type="GO" id="GO:0008270">
    <property type="term" value="F:zinc ion binding"/>
    <property type="evidence" value="ECO:0007669"/>
    <property type="project" value="InterPro"/>
</dbReference>
<dbReference type="OrthoDB" id="894286at2"/>
<gene>
    <name evidence="3" type="ORF">SAMN04488505_1021101</name>
</gene>
<keyword evidence="1" id="KW-0010">Activator</keyword>
<dbReference type="Proteomes" id="UP000198984">
    <property type="component" value="Unassembled WGS sequence"/>
</dbReference>
<dbReference type="Pfam" id="PF02805">
    <property type="entry name" value="Ada_Zn_binding"/>
    <property type="match status" value="1"/>
</dbReference>
<reference evidence="3 4" key="1">
    <citation type="submission" date="2016-10" db="EMBL/GenBank/DDBJ databases">
        <authorList>
            <person name="de Groot N.N."/>
        </authorList>
    </citation>
    <scope>NUCLEOTIDE SEQUENCE [LARGE SCALE GENOMIC DNA]</scope>
    <source>
        <strain evidence="3 4">DSM 21039</strain>
    </source>
</reference>
<dbReference type="GO" id="GO:0006355">
    <property type="term" value="P:regulation of DNA-templated transcription"/>
    <property type="evidence" value="ECO:0007669"/>
    <property type="project" value="InterPro"/>
</dbReference>
<dbReference type="AlphaFoldDB" id="A0A1H7SZU2"/>
<evidence type="ECO:0000313" key="3">
    <source>
        <dbReference type="EMBL" id="SEL78200.1"/>
    </source>
</evidence>
<evidence type="ECO:0000256" key="1">
    <source>
        <dbReference type="ARBA" id="ARBA00023159"/>
    </source>
</evidence>
<organism evidence="3 4">
    <name type="scientific">Chitinophaga rupis</name>
    <dbReference type="NCBI Taxonomy" id="573321"/>
    <lineage>
        <taxon>Bacteria</taxon>
        <taxon>Pseudomonadati</taxon>
        <taxon>Bacteroidota</taxon>
        <taxon>Chitinophagia</taxon>
        <taxon>Chitinophagales</taxon>
        <taxon>Chitinophagaceae</taxon>
        <taxon>Chitinophaga</taxon>
    </lineage>
</organism>
<dbReference type="GO" id="GO:0003677">
    <property type="term" value="F:DNA binding"/>
    <property type="evidence" value="ECO:0007669"/>
    <property type="project" value="InterPro"/>
</dbReference>
<sequence length="86" mass="9465">MMAHVQLSDKKVRSLIRSGNIRFGGNKKLRIYGLLSCVSGKQMKAANRTFFATEQEAIAAGYRPCGHCMPALYRAWKAGAIPAHGR</sequence>
<name>A0A1H7SZU2_9BACT</name>
<accession>A0A1H7SZU2</accession>
<feature type="domain" description="Ada DNA repair metal-binding" evidence="2">
    <location>
        <begin position="23"/>
        <end position="70"/>
    </location>
</feature>